<keyword evidence="2" id="KW-1185">Reference proteome</keyword>
<dbReference type="EMBL" id="FNCN01000012">
    <property type="protein sequence ID" value="SDH18098.1"/>
    <property type="molecule type" value="Genomic_DNA"/>
</dbReference>
<sequence length="181" mass="21245">MSNDSFMGLTIEGDRDFNRVRAGEQWDGDRASRVLAPLMESPRIEAIRWTQYTPYFNDGDVCEFSVYGASYKVNDRPLPDPADDYDEEEDFLTTYSPRLKGGRYERRVPGTGRYFEDNYVKAEWEEYGDFCARHDDYDAMNDFSNSIEAGYLDQLFYDLFGDHARVTVYKDRIEVEEYSHD</sequence>
<name>A0A1G8AAX7_9ACTN</name>
<reference evidence="1 2" key="1">
    <citation type="submission" date="2016-10" db="EMBL/GenBank/DDBJ databases">
        <authorList>
            <person name="de Groot N.N."/>
        </authorList>
    </citation>
    <scope>NUCLEOTIDE SEQUENCE [LARGE SCALE GENOMIC DNA]</scope>
    <source>
        <strain evidence="1 2">CPCC 201354</strain>
    </source>
</reference>
<dbReference type="Proteomes" id="UP000198923">
    <property type="component" value="Unassembled WGS sequence"/>
</dbReference>
<dbReference type="OrthoDB" id="3386537at2"/>
<protein>
    <submittedName>
        <fullName evidence="1">Uncharacterized protein</fullName>
    </submittedName>
</protein>
<dbReference type="STRING" id="504805.SAMN05421505_11285"/>
<evidence type="ECO:0000313" key="2">
    <source>
        <dbReference type="Proteomes" id="UP000198923"/>
    </source>
</evidence>
<gene>
    <name evidence="1" type="ORF">SAMN05421505_11285</name>
</gene>
<dbReference type="RefSeq" id="WP_143020266.1">
    <property type="nucleotide sequence ID" value="NZ_FNCN01000012.1"/>
</dbReference>
<accession>A0A1G8AAX7</accession>
<dbReference type="AlphaFoldDB" id="A0A1G8AAX7"/>
<organism evidence="1 2">
    <name type="scientific">Sinosporangium album</name>
    <dbReference type="NCBI Taxonomy" id="504805"/>
    <lineage>
        <taxon>Bacteria</taxon>
        <taxon>Bacillati</taxon>
        <taxon>Actinomycetota</taxon>
        <taxon>Actinomycetes</taxon>
        <taxon>Streptosporangiales</taxon>
        <taxon>Streptosporangiaceae</taxon>
        <taxon>Sinosporangium</taxon>
    </lineage>
</organism>
<evidence type="ECO:0000313" key="1">
    <source>
        <dbReference type="EMBL" id="SDH18098.1"/>
    </source>
</evidence>
<proteinExistence type="predicted"/>